<dbReference type="Proteomes" id="UP001158049">
    <property type="component" value="Unassembled WGS sequence"/>
</dbReference>
<evidence type="ECO:0008006" key="3">
    <source>
        <dbReference type="Google" id="ProtNLM"/>
    </source>
</evidence>
<organism evidence="1 2">
    <name type="scientific">Noviherbaspirillum suwonense</name>
    <dbReference type="NCBI Taxonomy" id="1224511"/>
    <lineage>
        <taxon>Bacteria</taxon>
        <taxon>Pseudomonadati</taxon>
        <taxon>Pseudomonadota</taxon>
        <taxon>Betaproteobacteria</taxon>
        <taxon>Burkholderiales</taxon>
        <taxon>Oxalobacteraceae</taxon>
        <taxon>Noviherbaspirillum</taxon>
    </lineage>
</organism>
<name>A0ABY1QGP7_9BURK</name>
<protein>
    <recommendedName>
        <fullName evidence="3">Secreted protein</fullName>
    </recommendedName>
</protein>
<evidence type="ECO:0000313" key="1">
    <source>
        <dbReference type="EMBL" id="SMP67848.1"/>
    </source>
</evidence>
<sequence>MTAVEVAVLAVAVVAVLEAAVDKAAVVDVEALASGLSSAALSLLRIFGATGLRGECELGTLGFEPDALNSEVSISVPSIFSAPGLRPEDFPFTADWPSFGTLPRRGDWPCTLVDIQIYPYRD</sequence>
<dbReference type="RefSeq" id="WP_283443400.1">
    <property type="nucleotide sequence ID" value="NZ_FXUL01000013.1"/>
</dbReference>
<gene>
    <name evidence="1" type="ORF">SAMN06295970_11351</name>
</gene>
<dbReference type="EMBL" id="FXUL01000013">
    <property type="protein sequence ID" value="SMP67848.1"/>
    <property type="molecule type" value="Genomic_DNA"/>
</dbReference>
<comment type="caution">
    <text evidence="1">The sequence shown here is derived from an EMBL/GenBank/DDBJ whole genome shotgun (WGS) entry which is preliminary data.</text>
</comment>
<proteinExistence type="predicted"/>
<keyword evidence="2" id="KW-1185">Reference proteome</keyword>
<accession>A0ABY1QGP7</accession>
<reference evidence="1 2" key="1">
    <citation type="submission" date="2017-05" db="EMBL/GenBank/DDBJ databases">
        <authorList>
            <person name="Varghese N."/>
            <person name="Submissions S."/>
        </authorList>
    </citation>
    <scope>NUCLEOTIDE SEQUENCE [LARGE SCALE GENOMIC DNA]</scope>
    <source>
        <strain evidence="1 2">DSM 26001</strain>
    </source>
</reference>
<evidence type="ECO:0000313" key="2">
    <source>
        <dbReference type="Proteomes" id="UP001158049"/>
    </source>
</evidence>